<feature type="transmembrane region" description="Helical" evidence="1">
    <location>
        <begin position="72"/>
        <end position="100"/>
    </location>
</feature>
<feature type="transmembrane region" description="Helical" evidence="1">
    <location>
        <begin position="112"/>
        <end position="133"/>
    </location>
</feature>
<sequence>MWWCLFRSGVLLFGVCVVAAVLLLVLFRSAAGLFLLPCCACSCLSLLPTVGVFVFCLMFCCVLIRSRGDVDLLCLVVCYSLFFFLFGLGFLRSVVLFFLVGTMLRGCEFSRLFALFHVLSFFFQFFCALLWWLESQLLFVRVRDLGLRVVRSVWWH</sequence>
<keyword evidence="1" id="KW-1133">Transmembrane helix</keyword>
<organism evidence="2 3">
    <name type="scientific">Paenibacillus algorifonticola</name>
    <dbReference type="NCBI Taxonomy" id="684063"/>
    <lineage>
        <taxon>Bacteria</taxon>
        <taxon>Bacillati</taxon>
        <taxon>Bacillota</taxon>
        <taxon>Bacilli</taxon>
        <taxon>Bacillales</taxon>
        <taxon>Paenibacillaceae</taxon>
        <taxon>Paenibacillus</taxon>
    </lineage>
</organism>
<evidence type="ECO:0000313" key="3">
    <source>
        <dbReference type="Proteomes" id="UP000183410"/>
    </source>
</evidence>
<name>A0A1I2C077_9BACL</name>
<feature type="transmembrane region" description="Helical" evidence="1">
    <location>
        <begin position="45"/>
        <end position="65"/>
    </location>
</feature>
<dbReference type="AlphaFoldDB" id="A0A1I2C077"/>
<evidence type="ECO:0000313" key="2">
    <source>
        <dbReference type="EMBL" id="SFE61655.1"/>
    </source>
</evidence>
<dbReference type="Proteomes" id="UP000183410">
    <property type="component" value="Unassembled WGS sequence"/>
</dbReference>
<reference evidence="3" key="1">
    <citation type="submission" date="2016-10" db="EMBL/GenBank/DDBJ databases">
        <authorList>
            <person name="Varghese N."/>
            <person name="Submissions S."/>
        </authorList>
    </citation>
    <scope>NUCLEOTIDE SEQUENCE [LARGE SCALE GENOMIC DNA]</scope>
    <source>
        <strain evidence="3">CGMCC 1.10223</strain>
    </source>
</reference>
<proteinExistence type="predicted"/>
<protein>
    <submittedName>
        <fullName evidence="2">Uncharacterized protein</fullName>
    </submittedName>
</protein>
<evidence type="ECO:0000256" key="1">
    <source>
        <dbReference type="SAM" id="Phobius"/>
    </source>
</evidence>
<dbReference type="EMBL" id="FONN01000004">
    <property type="protein sequence ID" value="SFE61655.1"/>
    <property type="molecule type" value="Genomic_DNA"/>
</dbReference>
<keyword evidence="3" id="KW-1185">Reference proteome</keyword>
<gene>
    <name evidence="2" type="ORF">SAMN04487969_104181</name>
</gene>
<keyword evidence="1" id="KW-0472">Membrane</keyword>
<keyword evidence="1" id="KW-0812">Transmembrane</keyword>
<accession>A0A1I2C077</accession>